<accession>A0A8S5SQG7</accession>
<sequence length="290" mass="33952">MMNYFTIPFKSEAGRQLQAFFNTARIAERAAERYAASMGAVAFHSDPNSFAGGVSYLEFEKEPDLAVWRPALKIEERMCYEPNCRIETDVIRVVENFRPSDTKDTIFGRKTLKWDDVRREKTLKEWAVIAGVKDGEYREKDLRTIVYERLKDCLFLRVLRIKDFAIGSRPRSRKLSRAVVAERKRLQLPVVFTEDLYSILHAQDLDLAAQDDSTPVFFHYKDKWFIGCNRPCSLPYMETIDAKEFNVTANIAQREIAERKQEEEDKLLDELKEQAEYDRICRRIHGQKES</sequence>
<protein>
    <submittedName>
        <fullName evidence="1">Uncharacterized protein</fullName>
    </submittedName>
</protein>
<dbReference type="EMBL" id="BK032647">
    <property type="protein sequence ID" value="DAF53168.1"/>
    <property type="molecule type" value="Genomic_DNA"/>
</dbReference>
<reference evidence="1" key="1">
    <citation type="journal article" date="2021" name="Proc. Natl. Acad. Sci. U.S.A.">
        <title>A Catalog of Tens of Thousands of Viruses from Human Metagenomes Reveals Hidden Associations with Chronic Diseases.</title>
        <authorList>
            <person name="Tisza M.J."/>
            <person name="Buck C.B."/>
        </authorList>
    </citation>
    <scope>NUCLEOTIDE SEQUENCE</scope>
    <source>
        <strain evidence="1">CtLdn10</strain>
    </source>
</reference>
<name>A0A8S5SQG7_9CAUD</name>
<organism evidence="1">
    <name type="scientific">Siphoviridae sp. ctLdn10</name>
    <dbReference type="NCBI Taxonomy" id="2827847"/>
    <lineage>
        <taxon>Viruses</taxon>
        <taxon>Duplodnaviria</taxon>
        <taxon>Heunggongvirae</taxon>
        <taxon>Uroviricota</taxon>
        <taxon>Caudoviricetes</taxon>
    </lineage>
</organism>
<evidence type="ECO:0000313" key="1">
    <source>
        <dbReference type="EMBL" id="DAF53168.1"/>
    </source>
</evidence>
<proteinExistence type="predicted"/>